<evidence type="ECO:0000313" key="12">
    <source>
        <dbReference type="EMBL" id="ANY74795.1"/>
    </source>
</evidence>
<feature type="transmembrane region" description="Helical" evidence="10">
    <location>
        <begin position="174"/>
        <end position="195"/>
    </location>
</feature>
<dbReference type="PANTHER" id="PTHR23028">
    <property type="entry name" value="ACETYLTRANSFERASE"/>
    <property type="match status" value="1"/>
</dbReference>
<feature type="transmembrane region" description="Helical" evidence="10">
    <location>
        <begin position="334"/>
        <end position="352"/>
    </location>
</feature>
<feature type="transmembrane region" description="Helical" evidence="10">
    <location>
        <begin position="382"/>
        <end position="401"/>
    </location>
</feature>
<keyword evidence="5 10" id="KW-0812">Transmembrane</keyword>
<feature type="region of interest" description="Disordered" evidence="9">
    <location>
        <begin position="418"/>
        <end position="599"/>
    </location>
</feature>
<dbReference type="RefSeq" id="WP_099478621.1">
    <property type="nucleotide sequence ID" value="NZ_CP016809.1"/>
</dbReference>
<dbReference type="SUPFAM" id="SSF52266">
    <property type="entry name" value="SGNH hydrolase"/>
    <property type="match status" value="1"/>
</dbReference>
<dbReference type="PANTHER" id="PTHR23028:SF53">
    <property type="entry name" value="ACYL_TRANSF_3 DOMAIN-CONTAINING PROTEIN"/>
    <property type="match status" value="1"/>
</dbReference>
<dbReference type="KEGG" id="pib:BBD41_20755"/>
<evidence type="ECO:0000256" key="4">
    <source>
        <dbReference type="ARBA" id="ARBA00022679"/>
    </source>
</evidence>
<dbReference type="Gene3D" id="3.40.50.1110">
    <property type="entry name" value="SGNH hydrolase"/>
    <property type="match status" value="1"/>
</dbReference>
<gene>
    <name evidence="12" type="ORF">BBD41_20755</name>
</gene>
<feature type="transmembrane region" description="Helical" evidence="10">
    <location>
        <begin position="299"/>
        <end position="322"/>
    </location>
</feature>
<dbReference type="InterPro" id="IPR050879">
    <property type="entry name" value="Acyltransferase_3"/>
</dbReference>
<feature type="transmembrane region" description="Helical" evidence="10">
    <location>
        <begin position="80"/>
        <end position="98"/>
    </location>
</feature>
<sequence length="751" mass="80208">MPGSGKSHSRYMPGLDGLRALALIGVMAYHWGFGFASGGFLGVSLFFVLSGYLITDILTSQWHHHRRIDLKDFWVRRFRRLLPAIMMMLILIVAWVTLFDRERLPNLRGDVLGAITYISNWQFIFQQQSYFESFGLPSPLGHFWSLAVEEQFYLLWPLIMLAGLKLFPKRGQLFTFIAAGALLSAAVMGVLYQPGTDPSRVYYGTDTRAFGLLIGAGLAIVWPSWKLSASAAPGVKRSLNLIGMLALLVVLLMMWKADRYDPFLYRGGMFLFSIAAAVLVAVLAHPAAGLSRLFSGKPLLWLGVRSYGIYLWHYPVLILFSPPSGVSGLSLPQIILQVAASIVLAALSWKYVEQPIRRGGFRKLKERLSSLRKRPASISVKGWIVSFSSLILIGIFCTGMMSSVSDARTAGDIAAMLNIPGPDLDQPGAGPNGAGAPEGATAQPPADNPSAEPAAREEPADPSAVPEGAGQTDGKQTPEPTAPDKSVNPEGKAQGSDNGPGPEDPSGTGSEDPSGVRDQGDDTPPSAGKDASVIEGSETSGKPSDTGTPPSGNTAKDTSGSAHAGQDQPSGGDSGNSGKPEEPARPDPGTQPQKPVSGAAVSAIGDSVMLGVTPYLEKAIPGIHVDAVIGRQMRQARDLVPGLQANNRIQGGTVIIGLGTNGAFAQKDLDRLLQSLEPAQRVLLVNTRVPRDWEQNVNEMLAAAAGRYPNVKLIDWYSASKGHPEYFRSDGVHLEPEGAAAYTSMLLEALK</sequence>
<keyword evidence="7 10" id="KW-0472">Membrane</keyword>
<comment type="similarity">
    <text evidence="2">Belongs to the acyltransferase 3 family.</text>
</comment>
<accession>A0A1B2E490</accession>
<dbReference type="AlphaFoldDB" id="A0A1B2E490"/>
<keyword evidence="6 10" id="KW-1133">Transmembrane helix</keyword>
<keyword evidence="3" id="KW-1003">Cell membrane</keyword>
<dbReference type="InterPro" id="IPR002656">
    <property type="entry name" value="Acyl_transf_3_dom"/>
</dbReference>
<dbReference type="EMBL" id="CP016809">
    <property type="protein sequence ID" value="ANY74795.1"/>
    <property type="molecule type" value="Genomic_DNA"/>
</dbReference>
<keyword evidence="8 12" id="KW-0012">Acyltransferase</keyword>
<dbReference type="CDD" id="cd01840">
    <property type="entry name" value="SGNH_hydrolase_yrhL_like"/>
    <property type="match status" value="1"/>
</dbReference>
<dbReference type="GO" id="GO:0016747">
    <property type="term" value="F:acyltransferase activity, transferring groups other than amino-acyl groups"/>
    <property type="evidence" value="ECO:0007669"/>
    <property type="project" value="InterPro"/>
</dbReference>
<evidence type="ECO:0000256" key="7">
    <source>
        <dbReference type="ARBA" id="ARBA00023136"/>
    </source>
</evidence>
<evidence type="ECO:0000259" key="11">
    <source>
        <dbReference type="Pfam" id="PF01757"/>
    </source>
</evidence>
<dbReference type="Pfam" id="PF01757">
    <property type="entry name" value="Acyl_transf_3"/>
    <property type="match status" value="1"/>
</dbReference>
<evidence type="ECO:0000256" key="10">
    <source>
        <dbReference type="SAM" id="Phobius"/>
    </source>
</evidence>
<reference evidence="12" key="1">
    <citation type="submission" date="2016-08" db="EMBL/GenBank/DDBJ databases">
        <title>Complete Genome Seqeunce of Paenibacillus sp. nov. IHBB 9852 from high altitute lake of Indian trans-Himalayas.</title>
        <authorList>
            <person name="Kiran S."/>
            <person name="Swarnkar M.K."/>
            <person name="Rana A."/>
            <person name="Tewari R."/>
            <person name="Gulati A."/>
        </authorList>
    </citation>
    <scope>NUCLEOTIDE SEQUENCE [LARGE SCALE GENOMIC DNA]</scope>
    <source>
        <strain evidence="12">IHBB 9852</strain>
    </source>
</reference>
<evidence type="ECO:0000256" key="8">
    <source>
        <dbReference type="ARBA" id="ARBA00023315"/>
    </source>
</evidence>
<dbReference type="GO" id="GO:0009103">
    <property type="term" value="P:lipopolysaccharide biosynthetic process"/>
    <property type="evidence" value="ECO:0007669"/>
    <property type="project" value="TreeGrafter"/>
</dbReference>
<evidence type="ECO:0000256" key="9">
    <source>
        <dbReference type="SAM" id="MobiDB-lite"/>
    </source>
</evidence>
<feature type="transmembrane region" description="Helical" evidence="10">
    <location>
        <begin position="263"/>
        <end position="287"/>
    </location>
</feature>
<name>A0A1B2E490_9BACL</name>
<evidence type="ECO:0000256" key="1">
    <source>
        <dbReference type="ARBA" id="ARBA00004651"/>
    </source>
</evidence>
<evidence type="ECO:0000256" key="3">
    <source>
        <dbReference type="ARBA" id="ARBA00022475"/>
    </source>
</evidence>
<evidence type="ECO:0000256" key="2">
    <source>
        <dbReference type="ARBA" id="ARBA00007400"/>
    </source>
</evidence>
<dbReference type="InterPro" id="IPR036514">
    <property type="entry name" value="SGNH_hydro_sf"/>
</dbReference>
<protein>
    <submittedName>
        <fullName evidence="12">Acyltransferase</fullName>
    </submittedName>
</protein>
<feature type="transmembrane region" description="Helical" evidence="10">
    <location>
        <begin position="207"/>
        <end position="227"/>
    </location>
</feature>
<comment type="subcellular location">
    <subcellularLocation>
        <location evidence="1">Cell membrane</location>
        <topology evidence="1">Multi-pass membrane protein</topology>
    </subcellularLocation>
</comment>
<proteinExistence type="inferred from homology"/>
<feature type="compositionally biased region" description="Polar residues" evidence="9">
    <location>
        <begin position="537"/>
        <end position="571"/>
    </location>
</feature>
<evidence type="ECO:0000256" key="5">
    <source>
        <dbReference type="ARBA" id="ARBA00022692"/>
    </source>
</evidence>
<keyword evidence="4 12" id="KW-0808">Transferase</keyword>
<feature type="transmembrane region" description="Helical" evidence="10">
    <location>
        <begin position="38"/>
        <end position="59"/>
    </location>
</feature>
<dbReference type="GO" id="GO:0005886">
    <property type="term" value="C:plasma membrane"/>
    <property type="evidence" value="ECO:0007669"/>
    <property type="project" value="UniProtKB-SubCell"/>
</dbReference>
<evidence type="ECO:0000256" key="6">
    <source>
        <dbReference type="ARBA" id="ARBA00022989"/>
    </source>
</evidence>
<feature type="transmembrane region" description="Helical" evidence="10">
    <location>
        <begin position="239"/>
        <end position="257"/>
    </location>
</feature>
<feature type="domain" description="Acyltransferase 3" evidence="11">
    <location>
        <begin position="13"/>
        <end position="348"/>
    </location>
</feature>
<feature type="transmembrane region" description="Helical" evidence="10">
    <location>
        <begin position="151"/>
        <end position="167"/>
    </location>
</feature>
<organism evidence="12">
    <name type="scientific">Paenibacillus ihbetae</name>
    <dbReference type="NCBI Taxonomy" id="1870820"/>
    <lineage>
        <taxon>Bacteria</taxon>
        <taxon>Bacillati</taxon>
        <taxon>Bacillota</taxon>
        <taxon>Bacilli</taxon>
        <taxon>Bacillales</taxon>
        <taxon>Paenibacillaceae</taxon>
        <taxon>Paenibacillus</taxon>
    </lineage>
</organism>